<gene>
    <name evidence="5" type="ORF">PLEPLA_LOCUS17468</name>
</gene>
<feature type="region of interest" description="Disordered" evidence="4">
    <location>
        <begin position="117"/>
        <end position="143"/>
    </location>
</feature>
<accession>A0A9N7UER0</accession>
<evidence type="ECO:0000313" key="5">
    <source>
        <dbReference type="EMBL" id="CAB1429490.1"/>
    </source>
</evidence>
<dbReference type="EMBL" id="CADEAL010001142">
    <property type="protein sequence ID" value="CAB1429490.1"/>
    <property type="molecule type" value="Genomic_DNA"/>
</dbReference>
<sequence length="223" mass="23834">MKVAKKLTAKTLQRKESPVAPQPERKTTPAAFNPFQRPSQPLKVKRGSLLSQPQSVLQKLASISDGNPLAPRNSRGFLFQTLSPEKDNKNSNIPQKQIMKKRGQAEAMNPAAKRLCGENKPAGQTKAPRGASSTSWTTELRGGEEAEGGIIEEIHELLQHPGVCSPVFLTSAGCELGVRQASLSADSVHLGTEDVTEEPRGGRRPPSATVTAKTGAAADVELN</sequence>
<keyword evidence="6" id="KW-1185">Reference proteome</keyword>
<evidence type="ECO:0000256" key="4">
    <source>
        <dbReference type="SAM" id="MobiDB-lite"/>
    </source>
</evidence>
<evidence type="ECO:0000256" key="2">
    <source>
        <dbReference type="ARBA" id="ARBA00022553"/>
    </source>
</evidence>
<keyword evidence="3" id="KW-0539">Nucleus</keyword>
<dbReference type="GO" id="GO:0010997">
    <property type="term" value="F:anaphase-promoting complex binding"/>
    <property type="evidence" value="ECO:0007669"/>
    <property type="project" value="TreeGrafter"/>
</dbReference>
<dbReference type="GO" id="GO:0005634">
    <property type="term" value="C:nucleus"/>
    <property type="evidence" value="ECO:0007669"/>
    <property type="project" value="UniProtKB-SubCell"/>
</dbReference>
<evidence type="ECO:0000313" key="6">
    <source>
        <dbReference type="Proteomes" id="UP001153269"/>
    </source>
</evidence>
<dbReference type="PANTHER" id="PTHR14396:SF10">
    <property type="entry name" value="CLASPIN"/>
    <property type="match status" value="1"/>
</dbReference>
<evidence type="ECO:0000256" key="3">
    <source>
        <dbReference type="ARBA" id="ARBA00023242"/>
    </source>
</evidence>
<dbReference type="GO" id="GO:0007095">
    <property type="term" value="P:mitotic G2 DNA damage checkpoint signaling"/>
    <property type="evidence" value="ECO:0007669"/>
    <property type="project" value="TreeGrafter"/>
</dbReference>
<dbReference type="InterPro" id="IPR024146">
    <property type="entry name" value="Claspin"/>
</dbReference>
<dbReference type="Proteomes" id="UP001153269">
    <property type="component" value="Unassembled WGS sequence"/>
</dbReference>
<name>A0A9N7UER0_PLEPL</name>
<reference evidence="5" key="1">
    <citation type="submission" date="2020-03" db="EMBL/GenBank/DDBJ databases">
        <authorList>
            <person name="Weist P."/>
        </authorList>
    </citation>
    <scope>NUCLEOTIDE SEQUENCE</scope>
</reference>
<dbReference type="PANTHER" id="PTHR14396">
    <property type="entry name" value="CLASPIN"/>
    <property type="match status" value="1"/>
</dbReference>
<feature type="region of interest" description="Disordered" evidence="4">
    <location>
        <begin position="1"/>
        <end position="47"/>
    </location>
</feature>
<feature type="compositionally biased region" description="Basic and acidic residues" evidence="4">
    <location>
        <begin position="13"/>
        <end position="27"/>
    </location>
</feature>
<dbReference type="GO" id="GO:0033314">
    <property type="term" value="P:mitotic DNA replication checkpoint signaling"/>
    <property type="evidence" value="ECO:0007669"/>
    <property type="project" value="TreeGrafter"/>
</dbReference>
<protein>
    <submittedName>
        <fullName evidence="5">Uncharacterized protein</fullName>
    </submittedName>
</protein>
<evidence type="ECO:0000256" key="1">
    <source>
        <dbReference type="ARBA" id="ARBA00004123"/>
    </source>
</evidence>
<organism evidence="5 6">
    <name type="scientific">Pleuronectes platessa</name>
    <name type="common">European plaice</name>
    <dbReference type="NCBI Taxonomy" id="8262"/>
    <lineage>
        <taxon>Eukaryota</taxon>
        <taxon>Metazoa</taxon>
        <taxon>Chordata</taxon>
        <taxon>Craniata</taxon>
        <taxon>Vertebrata</taxon>
        <taxon>Euteleostomi</taxon>
        <taxon>Actinopterygii</taxon>
        <taxon>Neopterygii</taxon>
        <taxon>Teleostei</taxon>
        <taxon>Neoteleostei</taxon>
        <taxon>Acanthomorphata</taxon>
        <taxon>Carangaria</taxon>
        <taxon>Pleuronectiformes</taxon>
        <taxon>Pleuronectoidei</taxon>
        <taxon>Pleuronectidae</taxon>
        <taxon>Pleuronectes</taxon>
    </lineage>
</organism>
<keyword evidence="2" id="KW-0597">Phosphoprotein</keyword>
<proteinExistence type="predicted"/>
<dbReference type="AlphaFoldDB" id="A0A9N7UER0"/>
<comment type="subcellular location">
    <subcellularLocation>
        <location evidence="1">Nucleus</location>
    </subcellularLocation>
</comment>
<feature type="region of interest" description="Disordered" evidence="4">
    <location>
        <begin position="185"/>
        <end position="223"/>
    </location>
</feature>
<comment type="caution">
    <text evidence="5">The sequence shown here is derived from an EMBL/GenBank/DDBJ whole genome shotgun (WGS) entry which is preliminary data.</text>
</comment>